<accession>A0A9P4SFG6</accession>
<proteinExistence type="predicted"/>
<reference evidence="2" key="1">
    <citation type="journal article" date="2020" name="Stud. Mycol.">
        <title>101 Dothideomycetes genomes: a test case for predicting lifestyles and emergence of pathogens.</title>
        <authorList>
            <person name="Haridas S."/>
            <person name="Albert R."/>
            <person name="Binder M."/>
            <person name="Bloem J."/>
            <person name="Labutti K."/>
            <person name="Salamov A."/>
            <person name="Andreopoulos B."/>
            <person name="Baker S."/>
            <person name="Barry K."/>
            <person name="Bills G."/>
            <person name="Bluhm B."/>
            <person name="Cannon C."/>
            <person name="Castanera R."/>
            <person name="Culley D."/>
            <person name="Daum C."/>
            <person name="Ezra D."/>
            <person name="Gonzalez J."/>
            <person name="Henrissat B."/>
            <person name="Kuo A."/>
            <person name="Liang C."/>
            <person name="Lipzen A."/>
            <person name="Lutzoni F."/>
            <person name="Magnuson J."/>
            <person name="Mondo S."/>
            <person name="Nolan M."/>
            <person name="Ohm R."/>
            <person name="Pangilinan J."/>
            <person name="Park H.-J."/>
            <person name="Ramirez L."/>
            <person name="Alfaro M."/>
            <person name="Sun H."/>
            <person name="Tritt A."/>
            <person name="Yoshinaga Y."/>
            <person name="Zwiers L.-H."/>
            <person name="Turgeon B."/>
            <person name="Goodwin S."/>
            <person name="Spatafora J."/>
            <person name="Crous P."/>
            <person name="Grigoriev I."/>
        </authorList>
    </citation>
    <scope>NUCLEOTIDE SEQUENCE</scope>
    <source>
        <strain evidence="2">CBS 101060</strain>
    </source>
</reference>
<protein>
    <submittedName>
        <fullName evidence="2">Uncharacterized protein</fullName>
    </submittedName>
</protein>
<name>A0A9P4SFG6_9PEZI</name>
<feature type="region of interest" description="Disordered" evidence="1">
    <location>
        <begin position="50"/>
        <end position="101"/>
    </location>
</feature>
<dbReference type="AlphaFoldDB" id="A0A9P4SFG6"/>
<comment type="caution">
    <text evidence="2">The sequence shown here is derived from an EMBL/GenBank/DDBJ whole genome shotgun (WGS) entry which is preliminary data.</text>
</comment>
<gene>
    <name evidence="2" type="ORF">M501DRAFT_1055960</name>
</gene>
<evidence type="ECO:0000313" key="3">
    <source>
        <dbReference type="Proteomes" id="UP000799429"/>
    </source>
</evidence>
<evidence type="ECO:0000313" key="2">
    <source>
        <dbReference type="EMBL" id="KAF2840633.1"/>
    </source>
</evidence>
<organism evidence="2 3">
    <name type="scientific">Patellaria atrata CBS 101060</name>
    <dbReference type="NCBI Taxonomy" id="1346257"/>
    <lineage>
        <taxon>Eukaryota</taxon>
        <taxon>Fungi</taxon>
        <taxon>Dikarya</taxon>
        <taxon>Ascomycota</taxon>
        <taxon>Pezizomycotina</taxon>
        <taxon>Dothideomycetes</taxon>
        <taxon>Dothideomycetes incertae sedis</taxon>
        <taxon>Patellariales</taxon>
        <taxon>Patellariaceae</taxon>
        <taxon>Patellaria</taxon>
    </lineage>
</organism>
<sequence length="170" mass="19077">MALQLPLLPQNHQQIIVNNANNGWFNLNQQTRDALSSGMTMSQIIKANKRKYGPRKGRVEKEGCAVKSGKIKKPKSNKLKNTTLAPNLQEPPPPISGSSELEDTSFWDNTANALTSYIVQEPSYTMPDVVEPKNISFENALATAPTSYNTEYQYPDPSVLGEFEYYMSYR</sequence>
<feature type="compositionally biased region" description="Basic residues" evidence="1">
    <location>
        <begin position="69"/>
        <end position="78"/>
    </location>
</feature>
<evidence type="ECO:0000256" key="1">
    <source>
        <dbReference type="SAM" id="MobiDB-lite"/>
    </source>
</evidence>
<dbReference type="EMBL" id="MU006092">
    <property type="protein sequence ID" value="KAF2840633.1"/>
    <property type="molecule type" value="Genomic_DNA"/>
</dbReference>
<keyword evidence="3" id="KW-1185">Reference proteome</keyword>
<dbReference type="Proteomes" id="UP000799429">
    <property type="component" value="Unassembled WGS sequence"/>
</dbReference>